<dbReference type="InterPro" id="IPR001594">
    <property type="entry name" value="Palmitoyltrfase_DHHC"/>
</dbReference>
<name>A0ABN9VM42_9DINO</name>
<evidence type="ECO:0000256" key="5">
    <source>
        <dbReference type="ARBA" id="ARBA00023136"/>
    </source>
</evidence>
<comment type="catalytic activity">
    <reaction evidence="9 10">
        <text>L-cysteinyl-[protein] + hexadecanoyl-CoA = S-hexadecanoyl-L-cysteinyl-[protein] + CoA</text>
        <dbReference type="Rhea" id="RHEA:36683"/>
        <dbReference type="Rhea" id="RHEA-COMP:10131"/>
        <dbReference type="Rhea" id="RHEA-COMP:11032"/>
        <dbReference type="ChEBI" id="CHEBI:29950"/>
        <dbReference type="ChEBI" id="CHEBI:57287"/>
        <dbReference type="ChEBI" id="CHEBI:57379"/>
        <dbReference type="ChEBI" id="CHEBI:74151"/>
        <dbReference type="EC" id="2.3.1.225"/>
    </reaction>
</comment>
<comment type="caution">
    <text evidence="13">The sequence shown here is derived from an EMBL/GenBank/DDBJ whole genome shotgun (WGS) entry which is preliminary data.</text>
</comment>
<comment type="similarity">
    <text evidence="10">Belongs to the DHHC palmitoyltransferase family.</text>
</comment>
<proteinExistence type="inferred from homology"/>
<dbReference type="InterPro" id="IPR039859">
    <property type="entry name" value="PFA4/ZDH16/20/ERF2-like"/>
</dbReference>
<reference evidence="13" key="1">
    <citation type="submission" date="2023-10" db="EMBL/GenBank/DDBJ databases">
        <authorList>
            <person name="Chen Y."/>
            <person name="Shah S."/>
            <person name="Dougan E. K."/>
            <person name="Thang M."/>
            <person name="Chan C."/>
        </authorList>
    </citation>
    <scope>NUCLEOTIDE SEQUENCE [LARGE SCALE GENOMIC DNA]</scope>
</reference>
<gene>
    <name evidence="13" type="ORF">PCOR1329_LOCUS58515</name>
</gene>
<evidence type="ECO:0000256" key="3">
    <source>
        <dbReference type="ARBA" id="ARBA00022692"/>
    </source>
</evidence>
<feature type="region of interest" description="Disordered" evidence="11">
    <location>
        <begin position="121"/>
        <end position="157"/>
    </location>
</feature>
<evidence type="ECO:0000256" key="9">
    <source>
        <dbReference type="ARBA" id="ARBA00048048"/>
    </source>
</evidence>
<organism evidence="13 14">
    <name type="scientific">Prorocentrum cordatum</name>
    <dbReference type="NCBI Taxonomy" id="2364126"/>
    <lineage>
        <taxon>Eukaryota</taxon>
        <taxon>Sar</taxon>
        <taxon>Alveolata</taxon>
        <taxon>Dinophyceae</taxon>
        <taxon>Prorocentrales</taxon>
        <taxon>Prorocentraceae</taxon>
        <taxon>Prorocentrum</taxon>
    </lineage>
</organism>
<feature type="transmembrane region" description="Helical" evidence="10">
    <location>
        <begin position="289"/>
        <end position="307"/>
    </location>
</feature>
<keyword evidence="8 10" id="KW-0012">Acyltransferase</keyword>
<feature type="region of interest" description="Disordered" evidence="11">
    <location>
        <begin position="1"/>
        <end position="21"/>
    </location>
</feature>
<evidence type="ECO:0000256" key="4">
    <source>
        <dbReference type="ARBA" id="ARBA00022989"/>
    </source>
</evidence>
<dbReference type="PANTHER" id="PTHR22883:SF43">
    <property type="entry name" value="PALMITOYLTRANSFERASE APP"/>
    <property type="match status" value="1"/>
</dbReference>
<dbReference type="Pfam" id="PF01529">
    <property type="entry name" value="DHHC"/>
    <property type="match status" value="1"/>
</dbReference>
<protein>
    <recommendedName>
        <fullName evidence="10">Palmitoyltransferase</fullName>
        <ecNumber evidence="10">2.3.1.225</ecNumber>
    </recommendedName>
</protein>
<keyword evidence="4 10" id="KW-1133">Transmembrane helix</keyword>
<sequence>MQLEHRHGAAHGAASVRVGQTGRPRLRGGRAAAWGLCACSLHAEVMDVVFNGHAGWPQAAGEGLVECDLIADRLVWRLAVDCSAAAGATWPSRAGQGAGSPWYSAARRAWTNLRPAAALARGWGPPKAAPSGDGGGGAAAAPAAPAPRRADGTVGEGLGASGRGAACTGGADAVPALRGAWLHDVSVSSEGDSMVATQVAPSSWREDALREEVGSADLPDLSGFGPLPRVCEVWPRLGAKSRIFCCGHCVTGPAIDIWYNLCAWFSIFIPSAFYFYVCAPHLWRQVSPWLPILTVLVLASTVVLLLLTSCTDPGILPGMALQKLVPGLAEEVAVVISDGLAGGDVPPLLDRAVQGPGGSLELTPDQQARGYRWCETCKVIRPPRSSHCQYCNNCVMMFDHHCPFVGNCVGKRNYPFFSGFLVSTSCLGFAVVSGAAIYYLDVEHAGGQPHDRLGLQGPALLALLALLGAPTAALLLGVFGLTAFHAFLACRGRTTKEVLTGRVSLGGRASCALRGPSLIHARSRVATPGSLPAVV</sequence>
<keyword evidence="2 10" id="KW-0808">Transferase</keyword>
<feature type="domain" description="Palmitoyltransferase DHHC" evidence="12">
    <location>
        <begin position="371"/>
        <end position="499"/>
    </location>
</feature>
<dbReference type="EMBL" id="CAUYUJ010017260">
    <property type="protein sequence ID" value="CAK0873257.1"/>
    <property type="molecule type" value="Genomic_DNA"/>
</dbReference>
<keyword evidence="3 10" id="KW-0812">Transmembrane</keyword>
<evidence type="ECO:0000256" key="6">
    <source>
        <dbReference type="ARBA" id="ARBA00023139"/>
    </source>
</evidence>
<comment type="subcellular location">
    <subcellularLocation>
        <location evidence="1">Endomembrane system</location>
        <topology evidence="1">Multi-pass membrane protein</topology>
    </subcellularLocation>
</comment>
<evidence type="ECO:0000313" key="14">
    <source>
        <dbReference type="Proteomes" id="UP001189429"/>
    </source>
</evidence>
<dbReference type="PROSITE" id="PS50216">
    <property type="entry name" value="DHHC"/>
    <property type="match status" value="1"/>
</dbReference>
<evidence type="ECO:0000259" key="12">
    <source>
        <dbReference type="Pfam" id="PF01529"/>
    </source>
</evidence>
<comment type="domain">
    <text evidence="10">The DHHC domain is required for palmitoyltransferase activity.</text>
</comment>
<feature type="transmembrane region" description="Helical" evidence="10">
    <location>
        <begin position="460"/>
        <end position="488"/>
    </location>
</feature>
<dbReference type="PANTHER" id="PTHR22883">
    <property type="entry name" value="ZINC FINGER DHHC DOMAIN CONTAINING PROTEIN"/>
    <property type="match status" value="1"/>
</dbReference>
<dbReference type="EC" id="2.3.1.225" evidence="10"/>
<keyword evidence="6" id="KW-0564">Palmitate</keyword>
<evidence type="ECO:0000256" key="7">
    <source>
        <dbReference type="ARBA" id="ARBA00023288"/>
    </source>
</evidence>
<keyword evidence="5 10" id="KW-0472">Membrane</keyword>
<evidence type="ECO:0000256" key="2">
    <source>
        <dbReference type="ARBA" id="ARBA00022679"/>
    </source>
</evidence>
<evidence type="ECO:0000256" key="1">
    <source>
        <dbReference type="ARBA" id="ARBA00004127"/>
    </source>
</evidence>
<keyword evidence="14" id="KW-1185">Reference proteome</keyword>
<evidence type="ECO:0000256" key="10">
    <source>
        <dbReference type="RuleBase" id="RU079119"/>
    </source>
</evidence>
<accession>A0ABN9VM42</accession>
<keyword evidence="7" id="KW-0449">Lipoprotein</keyword>
<dbReference type="Proteomes" id="UP001189429">
    <property type="component" value="Unassembled WGS sequence"/>
</dbReference>
<evidence type="ECO:0000256" key="11">
    <source>
        <dbReference type="SAM" id="MobiDB-lite"/>
    </source>
</evidence>
<evidence type="ECO:0000313" key="13">
    <source>
        <dbReference type="EMBL" id="CAK0873257.1"/>
    </source>
</evidence>
<feature type="transmembrane region" description="Helical" evidence="10">
    <location>
        <begin position="257"/>
        <end position="277"/>
    </location>
</feature>
<feature type="transmembrane region" description="Helical" evidence="10">
    <location>
        <begin position="420"/>
        <end position="440"/>
    </location>
</feature>
<evidence type="ECO:0000256" key="8">
    <source>
        <dbReference type="ARBA" id="ARBA00023315"/>
    </source>
</evidence>